<proteinExistence type="predicted"/>
<dbReference type="InterPro" id="IPR030392">
    <property type="entry name" value="S74_ICA"/>
</dbReference>
<evidence type="ECO:0000259" key="2">
    <source>
        <dbReference type="Pfam" id="PF13884"/>
    </source>
</evidence>
<evidence type="ECO:0000313" key="3">
    <source>
        <dbReference type="EMBL" id="MDR6701608.1"/>
    </source>
</evidence>
<protein>
    <recommendedName>
        <fullName evidence="2">Peptidase S74 domain-containing protein</fullName>
    </recommendedName>
</protein>
<dbReference type="RefSeq" id="WP_209689082.1">
    <property type="nucleotide sequence ID" value="NZ_JAGIPM010000001.1"/>
</dbReference>
<organism evidence="3 4">
    <name type="scientific">Agrobacterium tumefaciens</name>
    <dbReference type="NCBI Taxonomy" id="358"/>
    <lineage>
        <taxon>Bacteria</taxon>
        <taxon>Pseudomonadati</taxon>
        <taxon>Pseudomonadota</taxon>
        <taxon>Alphaproteobacteria</taxon>
        <taxon>Hyphomicrobiales</taxon>
        <taxon>Rhizobiaceae</taxon>
        <taxon>Rhizobium/Agrobacterium group</taxon>
        <taxon>Agrobacterium</taxon>
        <taxon>Agrobacterium tumefaciens complex</taxon>
    </lineage>
</organism>
<feature type="domain" description="Peptidase S74" evidence="2">
    <location>
        <begin position="277"/>
        <end position="325"/>
    </location>
</feature>
<gene>
    <name evidence="3" type="ORF">J2W61_001436</name>
</gene>
<name>A0AAW8LJ03_AGRTU</name>
<dbReference type="Proteomes" id="UP001265315">
    <property type="component" value="Unassembled WGS sequence"/>
</dbReference>
<sequence length="341" mass="37123">MSKSSPKAPDPVATANAQAQANKDAVAESAKINSINQYTPYGSVIYQKDANGIPTSVTTSLTPTQQQALDQQNQLAVALGGQAMNQAQYLPTDKYSLAKFGAAPTAADFEQQGNQVRDAYYQQQMGMLDPTFSQESSRLEQNIANRGLPITGEGAKTLEDNLARRQNDARLQAANSAITAGGNEQTRLYNMAMGSRQQGVSEYNQERQQPFNELSAYLTGQPVFSAPKADTPTYQVAPADIAGNVYNSYNAKSQAAQNNMSGMYQLGGSALMALALSDRRLKRNIKRIGRLSNGLNVYRYRYLWGKEVHVGLMADEVRRVVPDAVVKHATGFDMVDYSKVA</sequence>
<dbReference type="AlphaFoldDB" id="A0AAW8LJ03"/>
<feature type="region of interest" description="Disordered" evidence="1">
    <location>
        <begin position="1"/>
        <end position="24"/>
    </location>
</feature>
<dbReference type="Pfam" id="PF13884">
    <property type="entry name" value="Peptidase_S74"/>
    <property type="match status" value="1"/>
</dbReference>
<accession>A0AAW8LJ03</accession>
<evidence type="ECO:0000256" key="1">
    <source>
        <dbReference type="SAM" id="MobiDB-lite"/>
    </source>
</evidence>
<comment type="caution">
    <text evidence="3">The sequence shown here is derived from an EMBL/GenBank/DDBJ whole genome shotgun (WGS) entry which is preliminary data.</text>
</comment>
<reference evidence="3" key="1">
    <citation type="submission" date="2023-07" db="EMBL/GenBank/DDBJ databases">
        <title>Sorghum-associated microbial communities from plants grown in Nebraska, USA.</title>
        <authorList>
            <person name="Schachtman D."/>
        </authorList>
    </citation>
    <scope>NUCLEOTIDE SEQUENCE</scope>
    <source>
        <strain evidence="3">1457</strain>
    </source>
</reference>
<evidence type="ECO:0000313" key="4">
    <source>
        <dbReference type="Proteomes" id="UP001265315"/>
    </source>
</evidence>
<dbReference type="EMBL" id="JAVDSW010000001">
    <property type="protein sequence ID" value="MDR6701608.1"/>
    <property type="molecule type" value="Genomic_DNA"/>
</dbReference>